<evidence type="ECO:0000256" key="4">
    <source>
        <dbReference type="ARBA" id="ARBA00022737"/>
    </source>
</evidence>
<comment type="function">
    <text evidence="10">Component of the Mediator complex, a coactivator involved in the regulated transcription of nearly all RNA polymerase II-dependent genes. Mediator functions as a bridge to convey information from gene-specific regulatory proteins to the basal RNA polymerase II transcription machinery. Mediator is recruited to promoters by direct interactions with regulatory proteins and serves as a scaffold for the assembly of a functional preinitiation complex with RNA polymerase II and the general transcription factors.</text>
</comment>
<keyword evidence="4" id="KW-0677">Repeat</keyword>
<evidence type="ECO:0000259" key="16">
    <source>
        <dbReference type="Pfam" id="PF22984"/>
    </source>
</evidence>
<name>K1QVG6_MAGGI</name>
<feature type="region of interest" description="Disordered" evidence="11">
    <location>
        <begin position="1468"/>
        <end position="1658"/>
    </location>
</feature>
<reference evidence="20" key="1">
    <citation type="journal article" date="2012" name="Nature">
        <title>The oyster genome reveals stress adaptation and complexity of shell formation.</title>
        <authorList>
            <person name="Zhang G."/>
            <person name="Fang X."/>
            <person name="Guo X."/>
            <person name="Li L."/>
            <person name="Luo R."/>
            <person name="Xu F."/>
            <person name="Yang P."/>
            <person name="Zhang L."/>
            <person name="Wang X."/>
            <person name="Qi H."/>
            <person name="Xiong Z."/>
            <person name="Que H."/>
            <person name="Xie Y."/>
            <person name="Holland P.W."/>
            <person name="Paps J."/>
            <person name="Zhu Y."/>
            <person name="Wu F."/>
            <person name="Chen Y."/>
            <person name="Wang J."/>
            <person name="Peng C."/>
            <person name="Meng J."/>
            <person name="Yang L."/>
            <person name="Liu J."/>
            <person name="Wen B."/>
            <person name="Zhang N."/>
            <person name="Huang Z."/>
            <person name="Zhu Q."/>
            <person name="Feng Y."/>
            <person name="Mount A."/>
            <person name="Hedgecock D."/>
            <person name="Xu Z."/>
            <person name="Liu Y."/>
            <person name="Domazet-Loso T."/>
            <person name="Du Y."/>
            <person name="Sun X."/>
            <person name="Zhang S."/>
            <person name="Liu B."/>
            <person name="Cheng P."/>
            <person name="Jiang X."/>
            <person name="Li J."/>
            <person name="Fan D."/>
            <person name="Wang W."/>
            <person name="Fu W."/>
            <person name="Wang T."/>
            <person name="Wang B."/>
            <person name="Zhang J."/>
            <person name="Peng Z."/>
            <person name="Li Y."/>
            <person name="Li N."/>
            <person name="Wang J."/>
            <person name="Chen M."/>
            <person name="He Y."/>
            <person name="Tan F."/>
            <person name="Song X."/>
            <person name="Zheng Q."/>
            <person name="Huang R."/>
            <person name="Yang H."/>
            <person name="Du X."/>
            <person name="Chen L."/>
            <person name="Yang M."/>
            <person name="Gaffney P.M."/>
            <person name="Wang S."/>
            <person name="Luo L."/>
            <person name="She Z."/>
            <person name="Ming Y."/>
            <person name="Huang W."/>
            <person name="Zhang S."/>
            <person name="Huang B."/>
            <person name="Zhang Y."/>
            <person name="Qu T."/>
            <person name="Ni P."/>
            <person name="Miao G."/>
            <person name="Wang J."/>
            <person name="Wang Q."/>
            <person name="Steinberg C.E."/>
            <person name="Wang H."/>
            <person name="Li N."/>
            <person name="Qian L."/>
            <person name="Zhang G."/>
            <person name="Li Y."/>
            <person name="Yang H."/>
            <person name="Liu X."/>
            <person name="Wang J."/>
            <person name="Yin Y."/>
            <person name="Wang J."/>
        </authorList>
    </citation>
    <scope>NUCLEOTIDE SEQUENCE [LARGE SCALE GENOMIC DNA]</scope>
    <source>
        <strain evidence="20">05x7-T-G4-1.051#20</strain>
    </source>
</reference>
<evidence type="ECO:0000313" key="20">
    <source>
        <dbReference type="EMBL" id="EKC35244.1"/>
    </source>
</evidence>
<dbReference type="FunCoup" id="K1QVG6">
    <property type="interactions" value="1724"/>
</dbReference>
<dbReference type="PANTHER" id="PTHR12809:SF2">
    <property type="entry name" value="MEDIATOR OF RNA POLYMERASE II TRANSCRIPTION SUBUNIT 14"/>
    <property type="match status" value="1"/>
</dbReference>
<evidence type="ECO:0000256" key="2">
    <source>
        <dbReference type="ARBA" id="ARBA00007813"/>
    </source>
</evidence>
<evidence type="ECO:0000256" key="1">
    <source>
        <dbReference type="ARBA" id="ARBA00004123"/>
    </source>
</evidence>
<dbReference type="HOGENOM" id="CLU_001928_0_0_1"/>
<feature type="domain" description="Mediator of RNA polymerase II transcription subunit 14 RM3" evidence="17">
    <location>
        <begin position="854"/>
        <end position="961"/>
    </location>
</feature>
<sequence>MCPIPGNLMLRGSQHYSKTALEEHKEKIDMYVEPSSAIKHGIKKLEEKNIIIITGDAGIGKTRFALELMSRIQNKHQNLTALVLTDSSQWDKLDFKKVYILLIDDTFGKSKLHECAFQSWCSVFDRMDKRLQTGQVMVIFAQRNCIWHLIKDRLSDYPLFRAIVLENAQIDLSGEFSLTRDEKARILANFCRRLNVKYCLTLYEEETLSIFSTDGLLRLSHETIRTLLNMDTSCGFPFLCEQSFSDCNLSNKSILNIFQIHSNLTYMKELVDDLLCQQKNIHYAVLVFLFLEDKSCNVDAILKAKKKIADLGIVNSSEIIPAKIKGCLKDMMNACIDVSDDGGFKLRHKRIYSAVLLSFGENFPRKFLEFISKTVLFYNVRSEGYEGGKQETFVRLDVDMTLPFAKKLIDVYGSNKEEAFSEVYKHPSFLDKRLVDCFLGITENDEAFTAQLHSFIYGACEYGNDFLAKIVLDRLTVCPKTLTEMPPIIDPHIGMSGGAPGGGTIPLATLIDYIVQRTYHELSVLSELLPRKTDMERKVEIVQFASRTRQLFIRLLALVKWASSATKVDKCSEICNFLEQQSMWFVETADMLAKMARETLVNARLPTFSLPCAIDVLTLGSYPRLPSCIRDKIVPPDAITPAEKRQTLQRLTQVIQYRLVATDLPPQMRKLKVENGRVKFNVEHEFEATLTLMGDSPKIPWRLLDITLLVEDPETGDGKSLVHSLQINYIHQLVQSRLMDNERPLHDLYRLLHTFCLSLQLEVLYSQTQRLIKDRMGDSICVEKYDIGKCLSLSYWRDPNRRDRSQDALLFRLSLHVAEDDDGRPLQISHFPSMSPEESSKVGQAIKSNHLSMERLLIQTIEVRGLAKLKDLAKDLQRFTEGACEIRDLPIALHVPLLEPSMDSEKLRVMVDCQRGNLLASVPTSKDLQEVDELEDALNGDRKNLDRLVRNLRLRLCVMRCEKSSQYLPTICQKHLPFINLTNHPLEKLSKSRLYIRVPKQSAFYLVVELVEGDTTVDYRYHLLDTTQCTSDGSEIDISEDPCPKLYLRAGRLIPLDVNSFIHGPYTKLYDEQEQSNIESKRRKRKIMLGELREPAVKKTKGQPYFTPELAYILASCEERIPLVNLGLEFEKNGVVHNGVQADCEGTCFCLSILSMPDVDGLSEEMCTKINNLLLSLKVRILSKPMRNWIVEFLFSKPVLESSNKKEQGPVQRVHIMMELNIDNLKKVVKDILDEWAGICHLYSIVHEFAQMYSDVRTELKNTVEIYSYDYRKLSMIYGPSQTSLINIQWKGDAKQFNVSLGTVGNSSTVNPHTVLLSQYQRELNHTRSLAQICQVNPHSHSLTQICQVNPHSHSLTQICQVLHETWAPMMSINKLNMSLVQAAATNTKQPMQSFTVIPQSTTHVRIAFRNISCIDVHFRSNKIVSVRDGAYSLFDNSKAVDGFSPTSMFKHFLNKYVDDAITGRHTHRMSTTEDDNPPSPMDSIDIFSLSSQPPSTGSPASRQRGETGLRFPMTPPSNPHTPASPSAARMSGVTPSPSTALIGTPSPGTLLNVGSPGNPQLHVPSPGSSAFVPAPSPQSLGIHMPSPASGFMGPQGLDVGSPFTNASLAMPSPVQRNWPNSPSVAGPSPASRHTAHSPGNPALHSPQTQAKDGDHSKAAMISHTTRMLPQRAWAASIPTLLSHDAFDTLLTPNRPQGLPYTVSLSPLERFLGSVYLRRNLPRLIQSESLTPLRSTDPNITSFKVETLQFHVTFSNNLQSLHMNVQPVPEHRDQWSVEVLNIIQQYFDSKVACPPYKVNALRAFCRILDTPIRILKDCVQMMRLELMGPNQSGNMKWSMQWCLTVPPHAAFVAPAGTAAVAKNKQIKMLLMLQFTRANIQPPAGQDPQSIIVPLLYDISANTIQHMEPVRGQPQTPAYMAVSQLLQNFYHPQSAECILFPAVQHIMANLNL</sequence>
<feature type="domain" description="Mediator of RNA polymerase II transcription subunit 14 RM5" evidence="18">
    <location>
        <begin position="1135"/>
        <end position="1221"/>
    </location>
</feature>
<feature type="compositionally biased region" description="Polar residues" evidence="11">
    <location>
        <begin position="1615"/>
        <end position="1624"/>
    </location>
</feature>
<evidence type="ECO:0000256" key="3">
    <source>
        <dbReference type="ARBA" id="ARBA00019619"/>
    </source>
</evidence>
<comment type="similarity">
    <text evidence="2 10">Belongs to the Mediator complex subunit 14 family.</text>
</comment>
<evidence type="ECO:0000256" key="10">
    <source>
        <dbReference type="RuleBase" id="RU365082"/>
    </source>
</evidence>
<feature type="domain" description="Mediator of RNA polymerase II transcription subunit 14 RM6" evidence="16">
    <location>
        <begin position="1260"/>
        <end position="1326"/>
    </location>
</feature>
<dbReference type="GO" id="GO:0016592">
    <property type="term" value="C:mediator complex"/>
    <property type="evidence" value="ECO:0007669"/>
    <property type="project" value="UniProtKB-UniRule"/>
</dbReference>
<feature type="compositionally biased region" description="Polar residues" evidence="11">
    <location>
        <begin position="1489"/>
        <end position="1502"/>
    </location>
</feature>
<feature type="domain" description="Mediator of RNA polymerase II transcription subunit 14 RM8" evidence="15">
    <location>
        <begin position="1721"/>
        <end position="1792"/>
    </location>
</feature>
<dbReference type="InterPro" id="IPR056878">
    <property type="entry name" value="RM5_Med14"/>
</dbReference>
<evidence type="ECO:0000259" key="13">
    <source>
        <dbReference type="Pfam" id="PF20720"/>
    </source>
</evidence>
<accession>K1QVG6</accession>
<evidence type="ECO:0000256" key="9">
    <source>
        <dbReference type="ARBA" id="ARBA00032007"/>
    </source>
</evidence>
<organism evidence="20">
    <name type="scientific">Magallana gigas</name>
    <name type="common">Pacific oyster</name>
    <name type="synonym">Crassostrea gigas</name>
    <dbReference type="NCBI Taxonomy" id="29159"/>
    <lineage>
        <taxon>Eukaryota</taxon>
        <taxon>Metazoa</taxon>
        <taxon>Spiralia</taxon>
        <taxon>Lophotrochozoa</taxon>
        <taxon>Mollusca</taxon>
        <taxon>Bivalvia</taxon>
        <taxon>Autobranchia</taxon>
        <taxon>Pteriomorphia</taxon>
        <taxon>Ostreida</taxon>
        <taxon>Ostreoidea</taxon>
        <taxon>Ostreidae</taxon>
        <taxon>Magallana</taxon>
    </lineage>
</organism>
<keyword evidence="8 10" id="KW-0539">Nucleus</keyword>
<dbReference type="Pfam" id="PF22984">
    <property type="entry name" value="RM6_Med14"/>
    <property type="match status" value="1"/>
</dbReference>
<dbReference type="Pfam" id="PF22981">
    <property type="entry name" value="RM2_Med14"/>
    <property type="match status" value="1"/>
</dbReference>
<evidence type="ECO:0000259" key="17">
    <source>
        <dbReference type="Pfam" id="PF25065"/>
    </source>
</evidence>
<dbReference type="InterPro" id="IPR055107">
    <property type="entry name" value="Med14_RM8"/>
</dbReference>
<dbReference type="InterPro" id="IPR013947">
    <property type="entry name" value="Mediator_Med14"/>
</dbReference>
<comment type="subcellular location">
    <subcellularLocation>
        <location evidence="1 10">Nucleus</location>
    </subcellularLocation>
</comment>
<dbReference type="Pfam" id="PF25065">
    <property type="entry name" value="RM3_Med14"/>
    <property type="match status" value="1"/>
</dbReference>
<feature type="domain" description="Novel STAND NTPase 3" evidence="13">
    <location>
        <begin position="35"/>
        <end position="191"/>
    </location>
</feature>
<feature type="domain" description="Mediator of RNA polymerase II transcription subunit 14 RM2" evidence="14">
    <location>
        <begin position="772"/>
        <end position="851"/>
    </location>
</feature>
<evidence type="ECO:0000256" key="5">
    <source>
        <dbReference type="ARBA" id="ARBA00023015"/>
    </source>
</evidence>
<comment type="subunit">
    <text evidence="10">Component of the Mediator complex.</text>
</comment>
<dbReference type="Pfam" id="PF20720">
    <property type="entry name" value="nSTAND3"/>
    <property type="match status" value="1"/>
</dbReference>
<keyword evidence="6 10" id="KW-0010">Activator</keyword>
<keyword evidence="7 10" id="KW-0804">Transcription</keyword>
<dbReference type="InParanoid" id="K1QVG6"/>
<gene>
    <name evidence="20" type="ORF">CGI_10019846</name>
</gene>
<dbReference type="InterPro" id="IPR049050">
    <property type="entry name" value="nSTAND3"/>
</dbReference>
<keyword evidence="5 10" id="KW-0805">Transcription regulation</keyword>
<dbReference type="InterPro" id="IPR056877">
    <property type="entry name" value="Med14_C"/>
</dbReference>
<dbReference type="PANTHER" id="PTHR12809">
    <property type="entry name" value="MEDIATOR COMPLEX SUBUNIT"/>
    <property type="match status" value="1"/>
</dbReference>
<evidence type="ECO:0000256" key="7">
    <source>
        <dbReference type="ARBA" id="ARBA00023163"/>
    </source>
</evidence>
<dbReference type="Pfam" id="PF25067">
    <property type="entry name" value="RM5_Med14"/>
    <property type="match status" value="1"/>
</dbReference>
<feature type="compositionally biased region" description="Polar residues" evidence="11">
    <location>
        <begin position="1534"/>
        <end position="1550"/>
    </location>
</feature>
<dbReference type="Pfam" id="PF22983">
    <property type="entry name" value="RM8_Med14"/>
    <property type="match status" value="1"/>
</dbReference>
<dbReference type="GO" id="GO:0003712">
    <property type="term" value="F:transcription coregulator activity"/>
    <property type="evidence" value="ECO:0007669"/>
    <property type="project" value="UniProtKB-UniRule"/>
</dbReference>
<dbReference type="GO" id="GO:0006357">
    <property type="term" value="P:regulation of transcription by RNA polymerase II"/>
    <property type="evidence" value="ECO:0007669"/>
    <property type="project" value="InterPro"/>
</dbReference>
<protein>
    <recommendedName>
        <fullName evidence="3 10">Mediator of RNA polymerase II transcription subunit 14</fullName>
    </recommendedName>
    <alternativeName>
        <fullName evidence="9 10">Mediator complex subunit 14</fullName>
    </alternativeName>
</protein>
<evidence type="ECO:0000256" key="6">
    <source>
        <dbReference type="ARBA" id="ARBA00023159"/>
    </source>
</evidence>
<evidence type="ECO:0000259" key="14">
    <source>
        <dbReference type="Pfam" id="PF22981"/>
    </source>
</evidence>
<dbReference type="EMBL" id="JH816696">
    <property type="protein sequence ID" value="EKC35244.1"/>
    <property type="molecule type" value="Genomic_DNA"/>
</dbReference>
<evidence type="ECO:0000259" key="18">
    <source>
        <dbReference type="Pfam" id="PF25067"/>
    </source>
</evidence>
<dbReference type="GO" id="GO:0070847">
    <property type="term" value="C:core mediator complex"/>
    <property type="evidence" value="ECO:0007669"/>
    <property type="project" value="TreeGrafter"/>
</dbReference>
<dbReference type="InterPro" id="IPR056879">
    <property type="entry name" value="RM3_Med14"/>
</dbReference>
<evidence type="ECO:0000256" key="11">
    <source>
        <dbReference type="SAM" id="MobiDB-lite"/>
    </source>
</evidence>
<evidence type="ECO:0000256" key="8">
    <source>
        <dbReference type="ARBA" id="ARBA00023242"/>
    </source>
</evidence>
<dbReference type="InterPro" id="IPR055114">
    <property type="entry name" value="Med14_RM6"/>
</dbReference>
<dbReference type="InterPro" id="IPR055113">
    <property type="entry name" value="Med14_RM2"/>
</dbReference>
<proteinExistence type="inferred from homology"/>
<feature type="domain" description="Mediator of RNA polymerase II transcription subunit 14 C-terminal" evidence="19">
    <location>
        <begin position="1808"/>
        <end position="1951"/>
    </location>
</feature>
<evidence type="ECO:0000259" key="19">
    <source>
        <dbReference type="Pfam" id="PF25069"/>
    </source>
</evidence>
<feature type="domain" description="Mediator complex subunit MED14 N-terminal" evidence="12">
    <location>
        <begin position="504"/>
        <end position="693"/>
    </location>
</feature>
<evidence type="ECO:0000259" key="12">
    <source>
        <dbReference type="Pfam" id="PF08638"/>
    </source>
</evidence>
<dbReference type="Pfam" id="PF25069">
    <property type="entry name" value="Med14_C"/>
    <property type="match status" value="1"/>
</dbReference>
<dbReference type="Pfam" id="PF08638">
    <property type="entry name" value="Med14"/>
    <property type="match status" value="1"/>
</dbReference>
<dbReference type="InterPro" id="IPR055122">
    <property type="entry name" value="Med14_N"/>
</dbReference>
<evidence type="ECO:0000259" key="15">
    <source>
        <dbReference type="Pfam" id="PF22983"/>
    </source>
</evidence>